<reference evidence="1" key="1">
    <citation type="submission" date="2018-05" db="EMBL/GenBank/DDBJ databases">
        <authorList>
            <person name="Lanie J.A."/>
            <person name="Ng W.-L."/>
            <person name="Kazmierczak K.M."/>
            <person name="Andrzejewski T.M."/>
            <person name="Davidsen T.M."/>
            <person name="Wayne K.J."/>
            <person name="Tettelin H."/>
            <person name="Glass J.I."/>
            <person name="Rusch D."/>
            <person name="Podicherti R."/>
            <person name="Tsui H.-C.T."/>
            <person name="Winkler M.E."/>
        </authorList>
    </citation>
    <scope>NUCLEOTIDE SEQUENCE</scope>
</reference>
<proteinExistence type="predicted"/>
<feature type="non-terminal residue" evidence="1">
    <location>
        <position position="23"/>
    </location>
</feature>
<gene>
    <name evidence="1" type="ORF">METZ01_LOCUS332093</name>
</gene>
<name>A0A382Q109_9ZZZZ</name>
<sequence length="23" mass="2663">MLLNIGSFENKAMAEYLTKYPKT</sequence>
<dbReference type="AlphaFoldDB" id="A0A382Q109"/>
<accession>A0A382Q109</accession>
<dbReference type="EMBL" id="UINC01111199">
    <property type="protein sequence ID" value="SVC79239.1"/>
    <property type="molecule type" value="Genomic_DNA"/>
</dbReference>
<protein>
    <submittedName>
        <fullName evidence="1">Uncharacterized protein</fullName>
    </submittedName>
</protein>
<organism evidence="1">
    <name type="scientific">marine metagenome</name>
    <dbReference type="NCBI Taxonomy" id="408172"/>
    <lineage>
        <taxon>unclassified sequences</taxon>
        <taxon>metagenomes</taxon>
        <taxon>ecological metagenomes</taxon>
    </lineage>
</organism>
<evidence type="ECO:0000313" key="1">
    <source>
        <dbReference type="EMBL" id="SVC79239.1"/>
    </source>
</evidence>